<keyword evidence="4" id="KW-0677">Repeat</keyword>
<dbReference type="CDD" id="cd01448">
    <property type="entry name" value="TST_Repeat_1"/>
    <property type="match status" value="1"/>
</dbReference>
<dbReference type="InterPro" id="IPR036873">
    <property type="entry name" value="Rhodanese-like_dom_sf"/>
</dbReference>
<dbReference type="STRING" id="636.AAW15_08730"/>
<dbReference type="EC" id="2.8.1.2" evidence="6"/>
<dbReference type="SMART" id="SM00450">
    <property type="entry name" value="RHOD"/>
    <property type="match status" value="2"/>
</dbReference>
<dbReference type="PANTHER" id="PTHR11364">
    <property type="entry name" value="THIOSULFATE SULFERTANSFERASE"/>
    <property type="match status" value="1"/>
</dbReference>
<name>A0A2A7U3F7_EDWTA</name>
<evidence type="ECO:0000256" key="4">
    <source>
        <dbReference type="ARBA" id="ARBA00022737"/>
    </source>
</evidence>
<keyword evidence="2" id="KW-0963">Cytoplasm</keyword>
<dbReference type="EMBL" id="PDDV01000013">
    <property type="protein sequence ID" value="PEH72834.1"/>
    <property type="molecule type" value="Genomic_DNA"/>
</dbReference>
<dbReference type="NCBIfam" id="NF008557">
    <property type="entry name" value="PRK11493.1"/>
    <property type="match status" value="1"/>
</dbReference>
<dbReference type="Proteomes" id="UP000219788">
    <property type="component" value="Unassembled WGS sequence"/>
</dbReference>
<evidence type="ECO:0000256" key="7">
    <source>
        <dbReference type="ARBA" id="ARBA00070833"/>
    </source>
</evidence>
<evidence type="ECO:0000256" key="6">
    <source>
        <dbReference type="ARBA" id="ARBA00066832"/>
    </source>
</evidence>
<organism evidence="10 11">
    <name type="scientific">Edwardsiella tarda</name>
    <dbReference type="NCBI Taxonomy" id="636"/>
    <lineage>
        <taxon>Bacteria</taxon>
        <taxon>Pseudomonadati</taxon>
        <taxon>Pseudomonadota</taxon>
        <taxon>Gammaproteobacteria</taxon>
        <taxon>Enterobacterales</taxon>
        <taxon>Hafniaceae</taxon>
        <taxon>Edwardsiella</taxon>
    </lineage>
</organism>
<evidence type="ECO:0000256" key="1">
    <source>
        <dbReference type="ARBA" id="ARBA00004496"/>
    </source>
</evidence>
<evidence type="ECO:0000256" key="2">
    <source>
        <dbReference type="ARBA" id="ARBA00022490"/>
    </source>
</evidence>
<dbReference type="OrthoDB" id="9781034at2"/>
<dbReference type="AlphaFoldDB" id="A0A2A7U3F7"/>
<dbReference type="InterPro" id="IPR001763">
    <property type="entry name" value="Rhodanese-like_dom"/>
</dbReference>
<accession>A0A2A7U3F7</accession>
<keyword evidence="10" id="KW-0670">Pyruvate</keyword>
<dbReference type="Pfam" id="PF00581">
    <property type="entry name" value="Rhodanese"/>
    <property type="match status" value="2"/>
</dbReference>
<evidence type="ECO:0000256" key="8">
    <source>
        <dbReference type="ARBA" id="ARBA00078354"/>
    </source>
</evidence>
<evidence type="ECO:0000259" key="9">
    <source>
        <dbReference type="PROSITE" id="PS50206"/>
    </source>
</evidence>
<dbReference type="GO" id="GO:0004792">
    <property type="term" value="F:thiosulfate-cyanide sulfurtransferase activity"/>
    <property type="evidence" value="ECO:0007669"/>
    <property type="project" value="TreeGrafter"/>
</dbReference>
<evidence type="ECO:0000256" key="3">
    <source>
        <dbReference type="ARBA" id="ARBA00022679"/>
    </source>
</evidence>
<dbReference type="InterPro" id="IPR045078">
    <property type="entry name" value="TST/MPST-like"/>
</dbReference>
<gene>
    <name evidence="10" type="ORF">CRM76_13265</name>
</gene>
<feature type="domain" description="Rhodanese" evidence="9">
    <location>
        <begin position="17"/>
        <end position="134"/>
    </location>
</feature>
<dbReference type="FunFam" id="3.40.250.10:FF:000015">
    <property type="entry name" value="Sulfurtransferase"/>
    <property type="match status" value="1"/>
</dbReference>
<dbReference type="GO" id="GO:0016784">
    <property type="term" value="F:3-mercaptopyruvate sulfurtransferase activity"/>
    <property type="evidence" value="ECO:0007669"/>
    <property type="project" value="UniProtKB-EC"/>
</dbReference>
<dbReference type="PANTHER" id="PTHR11364:SF27">
    <property type="entry name" value="SULFURTRANSFERASE"/>
    <property type="match status" value="1"/>
</dbReference>
<evidence type="ECO:0000256" key="5">
    <source>
        <dbReference type="ARBA" id="ARBA00051793"/>
    </source>
</evidence>
<protein>
    <recommendedName>
        <fullName evidence="7">3-mercaptopyruvate sulfurtransferase</fullName>
        <ecNumber evidence="6">2.8.1.2</ecNumber>
    </recommendedName>
    <alternativeName>
        <fullName evidence="8">Rhodanese-like protein</fullName>
    </alternativeName>
</protein>
<sequence>MSSSLFVTPEWLAAHLADADLQLLDARLLPPGQEGDLAAQFRAQHLPHARRFDIEALSDAQSALPHMLPDAADFSAAMQALGIWRDHHLVIYDDGSLFSAPRAWWMLRVFGATRVSVLAGGLAAWQRLGLPVSHGEMAPTVAGVFPAQLDKRRLRSAAQVLQAVRSGQSQIVDARAAARFHGHVPEPRPGLRSGHIPTSHNLPWETLVRDGALQPPEALRALFHQAGVDLTRPIIASCGSGVTAAVLLLALATLGVEETALYDGAWSEWGADASLPLEVTV</sequence>
<keyword evidence="3 10" id="KW-0808">Transferase</keyword>
<evidence type="ECO:0000313" key="10">
    <source>
        <dbReference type="EMBL" id="PEH72834.1"/>
    </source>
</evidence>
<feature type="domain" description="Rhodanese" evidence="9">
    <location>
        <begin position="165"/>
        <end position="278"/>
    </location>
</feature>
<evidence type="ECO:0000313" key="11">
    <source>
        <dbReference type="Proteomes" id="UP000219788"/>
    </source>
</evidence>
<dbReference type="PROSITE" id="PS50206">
    <property type="entry name" value="RHODANESE_3"/>
    <property type="match status" value="2"/>
</dbReference>
<reference evidence="11" key="1">
    <citation type="submission" date="2017-09" db="EMBL/GenBank/DDBJ databases">
        <title>FDA dAtabase for Regulatory Grade micrObial Sequences (FDA-ARGOS): Supporting development and validation of Infectious Disease Dx tests.</title>
        <authorList>
            <person name="Goldberg B."/>
            <person name="Campos J."/>
            <person name="Tallon L."/>
            <person name="Sadzewicz L."/>
            <person name="Ott S."/>
            <person name="Zhao X."/>
            <person name="Nagaraj S."/>
            <person name="Vavikolanu K."/>
            <person name="Aluvathingal J."/>
            <person name="Nadendla S."/>
            <person name="Geyer C."/>
            <person name="Sichtig H."/>
        </authorList>
    </citation>
    <scope>NUCLEOTIDE SEQUENCE [LARGE SCALE GENOMIC DNA]</scope>
    <source>
        <strain evidence="11">FDAARGOS_370</strain>
    </source>
</reference>
<dbReference type="Gene3D" id="3.40.250.10">
    <property type="entry name" value="Rhodanese-like domain"/>
    <property type="match status" value="2"/>
</dbReference>
<dbReference type="GO" id="GO:0005829">
    <property type="term" value="C:cytosol"/>
    <property type="evidence" value="ECO:0007669"/>
    <property type="project" value="TreeGrafter"/>
</dbReference>
<comment type="catalytic activity">
    <reaction evidence="5">
        <text>2-oxo-3-sulfanylpropanoate + [thioredoxin]-dithiol = [thioredoxin]-disulfide + hydrogen sulfide + pyruvate + H(+)</text>
        <dbReference type="Rhea" id="RHEA:21740"/>
        <dbReference type="Rhea" id="RHEA-COMP:10698"/>
        <dbReference type="Rhea" id="RHEA-COMP:10700"/>
        <dbReference type="ChEBI" id="CHEBI:15361"/>
        <dbReference type="ChEBI" id="CHEBI:15378"/>
        <dbReference type="ChEBI" id="CHEBI:29919"/>
        <dbReference type="ChEBI" id="CHEBI:29950"/>
        <dbReference type="ChEBI" id="CHEBI:50058"/>
        <dbReference type="ChEBI" id="CHEBI:57678"/>
        <dbReference type="EC" id="2.8.1.2"/>
    </reaction>
    <physiologicalReaction direction="left-to-right" evidence="5">
        <dbReference type="Rhea" id="RHEA:21741"/>
    </physiologicalReaction>
</comment>
<comment type="subcellular location">
    <subcellularLocation>
        <location evidence="1">Cytoplasm</location>
    </subcellularLocation>
</comment>
<comment type="caution">
    <text evidence="10">The sequence shown here is derived from an EMBL/GenBank/DDBJ whole genome shotgun (WGS) entry which is preliminary data.</text>
</comment>
<dbReference type="CDD" id="cd01449">
    <property type="entry name" value="TST_Repeat_2"/>
    <property type="match status" value="1"/>
</dbReference>
<dbReference type="SUPFAM" id="SSF52821">
    <property type="entry name" value="Rhodanese/Cell cycle control phosphatase"/>
    <property type="match status" value="2"/>
</dbReference>
<dbReference type="RefSeq" id="WP_035606788.1">
    <property type="nucleotide sequence ID" value="NZ_CP084517.1"/>
</dbReference>
<dbReference type="FunFam" id="3.40.250.10:FF:000001">
    <property type="entry name" value="Sulfurtransferase"/>
    <property type="match status" value="1"/>
</dbReference>
<proteinExistence type="predicted"/>